<evidence type="ECO:0000256" key="1">
    <source>
        <dbReference type="SAM" id="Phobius"/>
    </source>
</evidence>
<sequence length="233" mass="25704">MATRLTGTPHPACRSLELPVVPPLHTLMRMNPEPDETRVAFDYRPLRAARNLTRGLAVSVLALAVVGLVVVLLLFAVSWVLGLIVAVPFLAFFGAALNLARGFVDLRRWDPRQWNPKRWDPRRWTRPTHAAAPARPYLLRIGADGLIVELGPERPAIVAWRHVESIDVAGRGPGAALVLRLAPTAADRARPPFVRPFAIRFRDMDTEPARVLEALRRYAAGRVPIPGTPPATS</sequence>
<feature type="transmembrane region" description="Helical" evidence="1">
    <location>
        <begin position="56"/>
        <end position="77"/>
    </location>
</feature>
<organism evidence="2 3">
    <name type="scientific">Rugosimonospora africana</name>
    <dbReference type="NCBI Taxonomy" id="556532"/>
    <lineage>
        <taxon>Bacteria</taxon>
        <taxon>Bacillati</taxon>
        <taxon>Actinomycetota</taxon>
        <taxon>Actinomycetes</taxon>
        <taxon>Micromonosporales</taxon>
        <taxon>Micromonosporaceae</taxon>
        <taxon>Rugosimonospora</taxon>
    </lineage>
</organism>
<accession>A0A8J3QTC5</accession>
<reference evidence="2" key="1">
    <citation type="submission" date="2021-01" db="EMBL/GenBank/DDBJ databases">
        <title>Whole genome shotgun sequence of Rugosimonospora africana NBRC 104875.</title>
        <authorList>
            <person name="Komaki H."/>
            <person name="Tamura T."/>
        </authorList>
    </citation>
    <scope>NUCLEOTIDE SEQUENCE</scope>
    <source>
        <strain evidence="2">NBRC 104875</strain>
    </source>
</reference>
<evidence type="ECO:0000313" key="3">
    <source>
        <dbReference type="Proteomes" id="UP000642748"/>
    </source>
</evidence>
<proteinExistence type="predicted"/>
<dbReference type="Proteomes" id="UP000642748">
    <property type="component" value="Unassembled WGS sequence"/>
</dbReference>
<keyword evidence="1" id="KW-0472">Membrane</keyword>
<keyword evidence="3" id="KW-1185">Reference proteome</keyword>
<protein>
    <submittedName>
        <fullName evidence="2">Uncharacterized protein</fullName>
    </submittedName>
</protein>
<keyword evidence="1" id="KW-1133">Transmembrane helix</keyword>
<feature type="transmembrane region" description="Helical" evidence="1">
    <location>
        <begin position="83"/>
        <end position="104"/>
    </location>
</feature>
<dbReference type="EMBL" id="BONZ01000034">
    <property type="protein sequence ID" value="GIH15425.1"/>
    <property type="molecule type" value="Genomic_DNA"/>
</dbReference>
<comment type="caution">
    <text evidence="2">The sequence shown here is derived from an EMBL/GenBank/DDBJ whole genome shotgun (WGS) entry which is preliminary data.</text>
</comment>
<keyword evidence="1" id="KW-0812">Transmembrane</keyword>
<gene>
    <name evidence="2" type="ORF">Raf01_35970</name>
</gene>
<evidence type="ECO:0000313" key="2">
    <source>
        <dbReference type="EMBL" id="GIH15425.1"/>
    </source>
</evidence>
<name>A0A8J3QTC5_9ACTN</name>
<dbReference type="AlphaFoldDB" id="A0A8J3QTC5"/>